<reference evidence="13 14" key="1">
    <citation type="journal article" date="2019" name="ISME J.">
        <title>Isolation and characterization of a thermophilic sulfur- and iron-reducing thaumarchaeote from a terrestrial acidic hot spring.</title>
        <authorList>
            <person name="Kato S."/>
            <person name="Itoh T."/>
            <person name="Yuki M."/>
            <person name="Nagamori M."/>
            <person name="Ohnishi M."/>
            <person name="Uematsu K."/>
            <person name="Suzuki K."/>
            <person name="Takashina T."/>
            <person name="Ohkuma M."/>
        </authorList>
    </citation>
    <scope>NUCLEOTIDE SEQUENCE [LARGE SCALE GENOMIC DNA]</scope>
    <source>
        <strain evidence="13 14">NAS-02</strain>
    </source>
</reference>
<keyword evidence="9" id="KW-0739">Sodium transport</keyword>
<organism evidence="13 14">
    <name type="scientific">Conexivisphaera calida</name>
    <dbReference type="NCBI Taxonomy" id="1874277"/>
    <lineage>
        <taxon>Archaea</taxon>
        <taxon>Nitrososphaerota</taxon>
        <taxon>Conexivisphaeria</taxon>
        <taxon>Conexivisphaerales</taxon>
        <taxon>Conexivisphaeraceae</taxon>
        <taxon>Conexivisphaera</taxon>
    </lineage>
</organism>
<evidence type="ECO:0000256" key="1">
    <source>
        <dbReference type="ARBA" id="ARBA00004141"/>
    </source>
</evidence>
<dbReference type="Pfam" id="PF00999">
    <property type="entry name" value="Na_H_Exchanger"/>
    <property type="match status" value="1"/>
</dbReference>
<dbReference type="AlphaFoldDB" id="A0A4P2VGL2"/>
<dbReference type="OrthoDB" id="12029at2157"/>
<keyword evidence="10" id="KW-0129">CBS domain</keyword>
<dbReference type="Gene3D" id="3.10.580.10">
    <property type="entry name" value="CBS-domain"/>
    <property type="match status" value="1"/>
</dbReference>
<dbReference type="GO" id="GO:0015297">
    <property type="term" value="F:antiporter activity"/>
    <property type="evidence" value="ECO:0007669"/>
    <property type="project" value="UniProtKB-KW"/>
</dbReference>
<dbReference type="GO" id="GO:0016020">
    <property type="term" value="C:membrane"/>
    <property type="evidence" value="ECO:0007669"/>
    <property type="project" value="UniProtKB-SubCell"/>
</dbReference>
<dbReference type="Proteomes" id="UP000509448">
    <property type="component" value="Chromosome"/>
</dbReference>
<dbReference type="InterPro" id="IPR006153">
    <property type="entry name" value="Cation/H_exchanger_TM"/>
</dbReference>
<keyword evidence="5 11" id="KW-1133">Transmembrane helix</keyword>
<evidence type="ECO:0000256" key="4">
    <source>
        <dbReference type="ARBA" id="ARBA00022692"/>
    </source>
</evidence>
<feature type="transmembrane region" description="Helical" evidence="11">
    <location>
        <begin position="294"/>
        <end position="315"/>
    </location>
</feature>
<feature type="transmembrane region" description="Helical" evidence="11">
    <location>
        <begin position="355"/>
        <end position="373"/>
    </location>
</feature>
<evidence type="ECO:0000256" key="11">
    <source>
        <dbReference type="SAM" id="Phobius"/>
    </source>
</evidence>
<feature type="transmembrane region" description="Helical" evidence="11">
    <location>
        <begin position="118"/>
        <end position="135"/>
    </location>
</feature>
<comment type="subcellular location">
    <subcellularLocation>
        <location evidence="1">Membrane</location>
        <topology evidence="1">Multi-pass membrane protein</topology>
    </subcellularLocation>
</comment>
<feature type="transmembrane region" description="Helical" evidence="11">
    <location>
        <begin position="180"/>
        <end position="202"/>
    </location>
</feature>
<dbReference type="GO" id="GO:1902600">
    <property type="term" value="P:proton transmembrane transport"/>
    <property type="evidence" value="ECO:0007669"/>
    <property type="project" value="InterPro"/>
</dbReference>
<evidence type="ECO:0000313" key="14">
    <source>
        <dbReference type="Proteomes" id="UP000509448"/>
    </source>
</evidence>
<dbReference type="RefSeq" id="WP_174448800.1">
    <property type="nucleotide sequence ID" value="NZ_AP018732.1"/>
</dbReference>
<feature type="domain" description="CBS" evidence="12">
    <location>
        <begin position="403"/>
        <end position="462"/>
    </location>
</feature>
<dbReference type="PANTHER" id="PTHR43562">
    <property type="entry name" value="NAPA-TYPE SODIUM/HYDROGEN ANTIPORTER"/>
    <property type="match status" value="1"/>
</dbReference>
<feature type="transmembrane region" description="Helical" evidence="11">
    <location>
        <begin position="268"/>
        <end position="288"/>
    </location>
</feature>
<dbReference type="SMART" id="SM00116">
    <property type="entry name" value="CBS"/>
    <property type="match status" value="2"/>
</dbReference>
<accession>A0A4P2VGL2</accession>
<feature type="transmembrane region" description="Helical" evidence="11">
    <location>
        <begin position="36"/>
        <end position="56"/>
    </location>
</feature>
<dbReference type="InterPro" id="IPR046342">
    <property type="entry name" value="CBS_dom_sf"/>
</dbReference>
<dbReference type="Pfam" id="PF00571">
    <property type="entry name" value="CBS"/>
    <property type="match status" value="2"/>
</dbReference>
<keyword evidence="2" id="KW-0813">Transport</keyword>
<dbReference type="InterPro" id="IPR000644">
    <property type="entry name" value="CBS_dom"/>
</dbReference>
<evidence type="ECO:0000256" key="3">
    <source>
        <dbReference type="ARBA" id="ARBA00022449"/>
    </source>
</evidence>
<feature type="transmembrane region" description="Helical" evidence="11">
    <location>
        <begin position="239"/>
        <end position="256"/>
    </location>
</feature>
<dbReference type="InterPro" id="IPR038770">
    <property type="entry name" value="Na+/solute_symporter_sf"/>
</dbReference>
<name>A0A4P2VGL2_9ARCH</name>
<evidence type="ECO:0000256" key="8">
    <source>
        <dbReference type="ARBA" id="ARBA00023136"/>
    </source>
</evidence>
<dbReference type="EMBL" id="AP018732">
    <property type="protein sequence ID" value="BBE42583.1"/>
    <property type="molecule type" value="Genomic_DNA"/>
</dbReference>
<gene>
    <name evidence="13" type="ORF">NAS2_1194</name>
</gene>
<evidence type="ECO:0000256" key="5">
    <source>
        <dbReference type="ARBA" id="ARBA00022989"/>
    </source>
</evidence>
<feature type="transmembrane region" description="Helical" evidence="11">
    <location>
        <begin position="156"/>
        <end position="174"/>
    </location>
</feature>
<keyword evidence="14" id="KW-1185">Reference proteome</keyword>
<keyword evidence="6" id="KW-0915">Sodium</keyword>
<feature type="domain" description="CBS" evidence="12">
    <location>
        <begin position="470"/>
        <end position="527"/>
    </location>
</feature>
<dbReference type="PROSITE" id="PS51371">
    <property type="entry name" value="CBS"/>
    <property type="match status" value="2"/>
</dbReference>
<evidence type="ECO:0000256" key="10">
    <source>
        <dbReference type="PROSITE-ProRule" id="PRU00703"/>
    </source>
</evidence>
<proteinExistence type="predicted"/>
<evidence type="ECO:0000256" key="9">
    <source>
        <dbReference type="ARBA" id="ARBA00023201"/>
    </source>
</evidence>
<sequence>MVISASVSPVLLAVLALSIMLLVGKLGEELLSKLRLVPFVGAILAGLLMGPGVLGLLSPSPYIEEFIDLGIVFILFMAGVEEVRPGALRDPMAIASGVAAFLASLLIVYVILWRWLSMGGATGLIVAIAVSMVSAGPLSRTLQEVRVGSPAERSRVFVEALAMEISAVLSFAFLSVRGGILGSALVITSVVLGILAFGRFGLGRILSAAEEHLRTMEVVFSILVGLVFLLGFLAQMVGFNSAMAAFFLGVFASDYLHRNVYLLEKMRAITYGFFEPMFFFGLGLYFVHLDLRTFFFGLILFALSMAAKLALGSQVARLIRVDKLRNFFAISHKGGVDGAIMLTALQIGLISGSTYSFTMLAILLMAIVAPIGYGGGSALTRHAPTPSLEFVRYELEGVTAEELSRTLPTAYAHEDDDVRSALEAAQELDVRVMVIVDGSGRVRGFVNAHDLFRAAASGAMDSRISDSGIPVHPVPTLGRAEPASNALDIFRSSDAQVVAVVDDEGRLVGTILERELLRYLFRSPSSS</sequence>
<feature type="transmembrane region" description="Helical" evidence="11">
    <location>
        <begin position="214"/>
        <end position="233"/>
    </location>
</feature>
<evidence type="ECO:0000259" key="12">
    <source>
        <dbReference type="PROSITE" id="PS51371"/>
    </source>
</evidence>
<feature type="transmembrane region" description="Helical" evidence="11">
    <location>
        <begin position="327"/>
        <end position="349"/>
    </location>
</feature>
<keyword evidence="3" id="KW-0050">Antiport</keyword>
<evidence type="ECO:0000313" key="13">
    <source>
        <dbReference type="EMBL" id="BBE42583.1"/>
    </source>
</evidence>
<protein>
    <submittedName>
        <fullName evidence="13">Na(+)/H(+) antiporter</fullName>
    </submittedName>
</protein>
<dbReference type="KEGG" id="ccai:NAS2_1194"/>
<dbReference type="GeneID" id="55585005"/>
<dbReference type="SUPFAM" id="SSF54631">
    <property type="entry name" value="CBS-domain pair"/>
    <property type="match status" value="1"/>
</dbReference>
<feature type="transmembrane region" description="Helical" evidence="11">
    <location>
        <begin position="92"/>
        <end position="112"/>
    </location>
</feature>
<keyword evidence="4 11" id="KW-0812">Transmembrane</keyword>
<feature type="transmembrane region" description="Helical" evidence="11">
    <location>
        <begin position="62"/>
        <end position="80"/>
    </location>
</feature>
<dbReference type="Gene3D" id="1.20.1530.20">
    <property type="match status" value="1"/>
</dbReference>
<evidence type="ECO:0000256" key="6">
    <source>
        <dbReference type="ARBA" id="ARBA00023053"/>
    </source>
</evidence>
<evidence type="ECO:0000256" key="7">
    <source>
        <dbReference type="ARBA" id="ARBA00023065"/>
    </source>
</evidence>
<dbReference type="PANTHER" id="PTHR43562:SF3">
    <property type="entry name" value="SODIUM ION_PROTON EXCHANGER (EUROFUNG)"/>
    <property type="match status" value="1"/>
</dbReference>
<feature type="transmembrane region" description="Helical" evidence="11">
    <location>
        <begin position="6"/>
        <end position="24"/>
    </location>
</feature>
<keyword evidence="7" id="KW-0406">Ion transport</keyword>
<evidence type="ECO:0000256" key="2">
    <source>
        <dbReference type="ARBA" id="ARBA00022448"/>
    </source>
</evidence>
<keyword evidence="8 11" id="KW-0472">Membrane</keyword>
<dbReference type="GO" id="GO:0006814">
    <property type="term" value="P:sodium ion transport"/>
    <property type="evidence" value="ECO:0007669"/>
    <property type="project" value="UniProtKB-KW"/>
</dbReference>